<dbReference type="EMBL" id="JAFEMO010000006">
    <property type="protein sequence ID" value="KAH7568821.1"/>
    <property type="molecule type" value="Genomic_DNA"/>
</dbReference>
<keyword evidence="3" id="KW-1185">Reference proteome</keyword>
<gene>
    <name evidence="2" type="ORF">JRO89_XS06G0057100</name>
</gene>
<name>A0ABQ8HWS8_9ROSI</name>
<reference evidence="2 3" key="1">
    <citation type="submission" date="2021-02" db="EMBL/GenBank/DDBJ databases">
        <title>Plant Genome Project.</title>
        <authorList>
            <person name="Zhang R.-G."/>
        </authorList>
    </citation>
    <scope>NUCLEOTIDE SEQUENCE [LARGE SCALE GENOMIC DNA]</scope>
    <source>
        <tissue evidence="2">Leaves</tissue>
    </source>
</reference>
<feature type="region of interest" description="Disordered" evidence="1">
    <location>
        <begin position="10"/>
        <end position="36"/>
    </location>
</feature>
<organism evidence="2 3">
    <name type="scientific">Xanthoceras sorbifolium</name>
    <dbReference type="NCBI Taxonomy" id="99658"/>
    <lineage>
        <taxon>Eukaryota</taxon>
        <taxon>Viridiplantae</taxon>
        <taxon>Streptophyta</taxon>
        <taxon>Embryophyta</taxon>
        <taxon>Tracheophyta</taxon>
        <taxon>Spermatophyta</taxon>
        <taxon>Magnoliopsida</taxon>
        <taxon>eudicotyledons</taxon>
        <taxon>Gunneridae</taxon>
        <taxon>Pentapetalae</taxon>
        <taxon>rosids</taxon>
        <taxon>malvids</taxon>
        <taxon>Sapindales</taxon>
        <taxon>Sapindaceae</taxon>
        <taxon>Xanthoceroideae</taxon>
        <taxon>Xanthoceras</taxon>
    </lineage>
</organism>
<accession>A0ABQ8HWS8</accession>
<evidence type="ECO:0000313" key="3">
    <source>
        <dbReference type="Proteomes" id="UP000827721"/>
    </source>
</evidence>
<evidence type="ECO:0000256" key="1">
    <source>
        <dbReference type="SAM" id="MobiDB-lite"/>
    </source>
</evidence>
<protein>
    <submittedName>
        <fullName evidence="2">Uncharacterized protein</fullName>
    </submittedName>
</protein>
<sequence length="95" mass="10756">MAFLSLCENDNKENIPPLSSKQTTLVSAKSPSSSTTITNKRRRVRYPLQDITNLFNSRVDSSSVSRIDCRKRRAEAGVESTCKKTHLVHSSRNFR</sequence>
<proteinExistence type="predicted"/>
<evidence type="ECO:0000313" key="2">
    <source>
        <dbReference type="EMBL" id="KAH7568821.1"/>
    </source>
</evidence>
<comment type="caution">
    <text evidence="2">The sequence shown here is derived from an EMBL/GenBank/DDBJ whole genome shotgun (WGS) entry which is preliminary data.</text>
</comment>
<dbReference type="Proteomes" id="UP000827721">
    <property type="component" value="Unassembled WGS sequence"/>
</dbReference>
<feature type="compositionally biased region" description="Polar residues" evidence="1">
    <location>
        <begin position="17"/>
        <end position="36"/>
    </location>
</feature>